<feature type="binding site" evidence="10">
    <location>
        <position position="245"/>
    </location>
    <ligand>
        <name>Zn(2+)</name>
        <dbReference type="ChEBI" id="CHEBI:29105"/>
        <label>1</label>
    </ligand>
</feature>
<reference evidence="13" key="1">
    <citation type="journal article" date="2004" name="J. Gen. Virol.">
        <title>DNA sequencing and analysis of the right-hand part of the genome of the unique bovine adenovirus type 10.</title>
        <authorList>
            <person name="Ursu K."/>
            <person name="Harrach B."/>
            <person name="Matiz K."/>
            <person name="Benko M."/>
        </authorList>
    </citation>
    <scope>NUCLEOTIDE SEQUENCE</scope>
    <source>
        <strain evidence="13">Belfast 1</strain>
    </source>
</reference>
<name>O71071_ADEBA</name>
<dbReference type="InterPro" id="IPR036362">
    <property type="entry name" value="Adenovirus_DNA-bd_N_sf"/>
</dbReference>
<dbReference type="InterPro" id="IPR003176">
    <property type="entry name" value="Adenovirus_DNA-bd_a"/>
</dbReference>
<evidence type="ECO:0000256" key="8">
    <source>
        <dbReference type="ARBA" id="ARBA00023109"/>
    </source>
</evidence>
<feature type="domain" description="Adenovirus DNA-binding all-alpha" evidence="11">
    <location>
        <begin position="91"/>
        <end position="167"/>
    </location>
</feature>
<dbReference type="SUPFAM" id="SSF47724">
    <property type="entry name" value="Domain of early E2A DNA-binding protein, ADDBP"/>
    <property type="match status" value="1"/>
</dbReference>
<evidence type="ECO:0000313" key="13">
    <source>
        <dbReference type="EMBL" id="AAC35886.2"/>
    </source>
</evidence>
<dbReference type="Pfam" id="PF02236">
    <property type="entry name" value="Viral_DNA_bi"/>
    <property type="match status" value="1"/>
</dbReference>
<keyword evidence="2 10" id="KW-0597">Phosphoprotein</keyword>
<evidence type="ECO:0000259" key="12">
    <source>
        <dbReference type="Pfam" id="PF03728"/>
    </source>
</evidence>
<evidence type="ECO:0000256" key="3">
    <source>
        <dbReference type="ARBA" id="ARBA00022562"/>
    </source>
</evidence>
<protein>
    <recommendedName>
        <fullName evidence="10">DNA-binding protein</fullName>
        <shortName evidence="10">DBP</shortName>
    </recommendedName>
    <alternativeName>
        <fullName evidence="10">Early 2A protein</fullName>
    </alternativeName>
    <alternativeName>
        <fullName evidence="10">Early E2A DNA-binding protein</fullName>
    </alternativeName>
</protein>
<dbReference type="GO" id="GO:0006260">
    <property type="term" value="P:DNA replication"/>
    <property type="evidence" value="ECO:0007669"/>
    <property type="project" value="UniProtKB-KW"/>
</dbReference>
<dbReference type="GO" id="GO:0019028">
    <property type="term" value="C:viral capsid"/>
    <property type="evidence" value="ECO:0007669"/>
    <property type="project" value="UniProtKB-UniRule"/>
</dbReference>
<feature type="binding site" evidence="10">
    <location>
        <position position="302"/>
    </location>
    <ligand>
        <name>Zn(2+)</name>
        <dbReference type="ChEBI" id="CHEBI:29105"/>
        <label>2</label>
    </ligand>
</feature>
<comment type="subunit">
    <text evidence="10">Homomultimerizes on viral ssDNA bound to pTP. Forms a initiation complex with viral polymerase, pTP and hosts NFIA and POU2F1/OCT1. Interacts with host SRCAP.</text>
</comment>
<keyword evidence="9 10" id="KW-0238">DNA-binding</keyword>
<feature type="region of interest" description="C-terminal arm, DBP binding" evidence="10">
    <location>
        <begin position="421"/>
        <end position="435"/>
    </location>
</feature>
<evidence type="ECO:0000256" key="2">
    <source>
        <dbReference type="ARBA" id="ARBA00022553"/>
    </source>
</evidence>
<feature type="binding site" evidence="10">
    <location>
        <position position="192"/>
    </location>
    <ligand>
        <name>Zn(2+)</name>
        <dbReference type="ChEBI" id="CHEBI:29105"/>
        <label>1</label>
    </ligand>
</feature>
<dbReference type="GO" id="GO:0003677">
    <property type="term" value="F:DNA binding"/>
    <property type="evidence" value="ECO:0007669"/>
    <property type="project" value="UniProtKB-UniRule"/>
</dbReference>
<dbReference type="GO" id="GO:0006351">
    <property type="term" value="P:DNA-templated transcription"/>
    <property type="evidence" value="ECO:0007669"/>
    <property type="project" value="UniProtKB-UniRule"/>
</dbReference>
<comment type="subcellular location">
    <subcellularLocation>
        <location evidence="10">Host nucleus</location>
    </subcellularLocation>
    <text evidence="10">Accumulates in infected cells.</text>
</comment>
<gene>
    <name evidence="10" type="primary">DBP</name>
</gene>
<accession>O71071</accession>
<evidence type="ECO:0000256" key="10">
    <source>
        <dbReference type="HAMAP-Rule" id="MF_04054"/>
    </source>
</evidence>
<evidence type="ECO:0000256" key="4">
    <source>
        <dbReference type="ARBA" id="ARBA00022581"/>
    </source>
</evidence>
<evidence type="ECO:0000256" key="1">
    <source>
        <dbReference type="ARBA" id="ARBA00022518"/>
    </source>
</evidence>
<comment type="caution">
    <text evidence="10">Lacks conserved residue(s) required for the propagation of feature annotation.</text>
</comment>
<evidence type="ECO:0000256" key="5">
    <source>
        <dbReference type="ARBA" id="ARBA00022705"/>
    </source>
</evidence>
<dbReference type="InterPro" id="IPR005376">
    <property type="entry name" value="Adenovirus_DNA-bd_zn-bd"/>
</dbReference>
<feature type="binding site" evidence="10">
    <location>
        <position position="190"/>
    </location>
    <ligand>
        <name>Zn(2+)</name>
        <dbReference type="ChEBI" id="CHEBI:29105"/>
        <label>1</label>
    </ligand>
</feature>
<dbReference type="InterPro" id="IPR036368">
    <property type="entry name" value="ADBP_zn-bd_sf"/>
</dbReference>
<sequence>MSQESQNDFLTNESVFMDENVAKKARKRPLSVINTEAVEDIEEIEEMFSVGFSNPPCKLGPKQIVKKKAGFLTGGQLSCKKSKTVEEVDWQKAMDLAVQILQPLKVDIKELTLVPDAYKFRNFRKAMPKLGCNDKKIHLNLTFSTQKTVTTLMGRFIFSFVLRAGGMAPSNWNPTGCVIWNHKCLDNLKCFHGLTMVSKDQLVEMDVTSENAQRALKETPQKAKITTNRWGRSIVQLKNEDAACCFHDASCNAGTFSNKSCGLFYTEGQKALQAFKQIMEFQKACYPKMANAMSHLLLPIKCDCNWGTGYMPLLGRQMCKVTPFSMSGGRLIVEKHLIDRIPKLLAYLCNNPSILVFQCCNPVYRHSKANPQKNCDFKISAPDVILALQLAKQMWSSLINCPVPLVLEEFKWQTQYQYQNTILPVAYVDTDESLF</sequence>
<comment type="domain">
    <text evidence="10">The C-terminal arm bridges DBP molecules together, thereby creating a chain.</text>
</comment>
<evidence type="ECO:0000259" key="11">
    <source>
        <dbReference type="Pfam" id="PF02236"/>
    </source>
</evidence>
<evidence type="ECO:0000256" key="7">
    <source>
        <dbReference type="ARBA" id="ARBA00022833"/>
    </source>
</evidence>
<organismHost>
    <name type="scientific">Bos taurus</name>
    <name type="common">Bovine</name>
    <dbReference type="NCBI Taxonomy" id="9913"/>
</organismHost>
<proteinExistence type="inferred from homology"/>
<keyword evidence="8 10" id="KW-1194">Viral DNA replication</keyword>
<dbReference type="GO" id="GO:0042025">
    <property type="term" value="C:host cell nucleus"/>
    <property type="evidence" value="ECO:0007669"/>
    <property type="project" value="UniProtKB-SubCell"/>
</dbReference>
<evidence type="ECO:0000256" key="6">
    <source>
        <dbReference type="ARBA" id="ARBA00022723"/>
    </source>
</evidence>
<feature type="binding site" evidence="10">
    <location>
        <position position="375"/>
    </location>
    <ligand>
        <name>Zn(2+)</name>
        <dbReference type="ChEBI" id="CHEBI:29105"/>
        <label>2</label>
    </ligand>
</feature>
<comment type="function">
    <text evidence="10">Plays a role in the elongation phase of viral strand displacement replication by unwinding the template in an ATP-independent fashion, employing its capacity to form multimers. Also enhances the rate of initiation. Released from template upon second strand synthesis. Assembles in complex with viral pTP, viral pol, host NFIA and host POU2F1/OCT1 on viral origin of replication. Covers the whole ssDNA genome during synthesis. The complementary strand synthesis induces its relese from DNA template. May inhibit cellular transcription mediated by the interaction between host SRCAP and CBP.</text>
</comment>
<keyword evidence="5 10" id="KW-0235">DNA replication</keyword>
<dbReference type="EMBL" id="AF027599">
    <property type="protein sequence ID" value="AAC35886.2"/>
    <property type="molecule type" value="Genomic_DNA"/>
</dbReference>
<evidence type="ECO:0000256" key="9">
    <source>
        <dbReference type="ARBA" id="ARBA00023125"/>
    </source>
</evidence>
<dbReference type="GO" id="GO:0045740">
    <property type="term" value="P:positive regulation of DNA replication"/>
    <property type="evidence" value="ECO:0007669"/>
    <property type="project" value="UniProtKB-UniRule"/>
</dbReference>
<dbReference type="InterPro" id="IPR036367">
    <property type="entry name" value="Ad_DBP_C_sf"/>
</dbReference>
<keyword evidence="3 10" id="KW-1048">Host nucleus</keyword>
<dbReference type="HAMAP" id="MF_04054">
    <property type="entry name" value="ADV_DNB2"/>
    <property type="match status" value="1"/>
</dbReference>
<feature type="binding site" evidence="10">
    <location>
        <position position="359"/>
    </location>
    <ligand>
        <name>Zn(2+)</name>
        <dbReference type="ChEBI" id="CHEBI:29105"/>
        <label>2</label>
    </ligand>
</feature>
<feature type="region of interest" description="Flexible loop" evidence="10">
    <location>
        <begin position="203"/>
        <end position="237"/>
    </location>
</feature>
<dbReference type="GO" id="GO:0008270">
    <property type="term" value="F:zinc ion binding"/>
    <property type="evidence" value="ECO:0007669"/>
    <property type="project" value="UniProtKB-UniRule"/>
</dbReference>
<dbReference type="Pfam" id="PF03728">
    <property type="entry name" value="Viral_DNA_Zn_bi"/>
    <property type="match status" value="2"/>
</dbReference>
<comment type="similarity">
    <text evidence="10">Belongs to the adenoviridae E2A DNA-binding protein family.</text>
</comment>
<keyword evidence="6 10" id="KW-0479">Metal-binding</keyword>
<keyword evidence="7 10" id="KW-0862">Zinc</keyword>
<keyword evidence="1 10" id="KW-0244">Early protein</keyword>
<feature type="domain" description="Adenovirus DNA-binding zinc-binding" evidence="12">
    <location>
        <begin position="188"/>
        <end position="289"/>
    </location>
</feature>
<feature type="binding site" evidence="10">
    <location>
        <position position="261"/>
    </location>
    <ligand>
        <name>Zn(2+)</name>
        <dbReference type="ChEBI" id="CHEBI:29105"/>
        <label>1</label>
    </ligand>
</feature>
<dbReference type="Gene3D" id="3.90.148.10">
    <property type="entry name" value="Adenovirus DNA-binding, C-terminal domain superfamily/Adenovirus DNA-binding, zinc binding domain"/>
    <property type="match status" value="1"/>
</dbReference>
<organism evidence="13">
    <name type="scientific">Bovine adenovirus C serotype 10</name>
    <name type="common">BAdV-10</name>
    <name type="synonym">Mastadenovirus bos10</name>
    <dbReference type="NCBI Taxonomy" id="39788"/>
    <lineage>
        <taxon>Viruses</taxon>
        <taxon>Varidnaviria</taxon>
        <taxon>Bamfordvirae</taxon>
        <taxon>Preplasmiviricota</taxon>
        <taxon>Polisuviricotina</taxon>
        <taxon>Pharingeaviricetes</taxon>
        <taxon>Rowavirales</taxon>
        <taxon>Adenoviridae</taxon>
        <taxon>Mastadenovirus</taxon>
        <taxon>Mastadenovirus bosdecimum</taxon>
        <taxon>Bovine mastadenovirus C</taxon>
    </lineage>
</organism>
<dbReference type="Gene3D" id="1.10.269.10">
    <property type="entry name" value="Adenovirus DNA-binding, N-terminal domain"/>
    <property type="match status" value="1"/>
</dbReference>
<keyword evidence="4 10" id="KW-0945">Host-virus interaction</keyword>
<feature type="binding site" evidence="10">
    <location>
        <position position="304"/>
    </location>
    <ligand>
        <name>Zn(2+)</name>
        <dbReference type="ChEBI" id="CHEBI:29105"/>
        <label>2</label>
    </ligand>
</feature>
<feature type="domain" description="Adenovirus DNA-binding zinc-binding" evidence="12">
    <location>
        <begin position="301"/>
        <end position="397"/>
    </location>
</feature>
<dbReference type="SUPFAM" id="SSF57917">
    <property type="entry name" value="Zn-binding domains of ADDBP"/>
    <property type="match status" value="2"/>
</dbReference>
<dbReference type="GO" id="GO:0039687">
    <property type="term" value="P:viral DNA strand displacement replication"/>
    <property type="evidence" value="ECO:0007669"/>
    <property type="project" value="UniProtKB-UniRule"/>
</dbReference>
<dbReference type="InterPro" id="IPR037540">
    <property type="entry name" value="ADV_DNB2"/>
</dbReference>